<dbReference type="SUPFAM" id="SSF53335">
    <property type="entry name" value="S-adenosyl-L-methionine-dependent methyltransferases"/>
    <property type="match status" value="1"/>
</dbReference>
<dbReference type="Gene3D" id="3.40.50.150">
    <property type="entry name" value="Vaccinia Virus protein VP39"/>
    <property type="match status" value="1"/>
</dbReference>
<keyword evidence="2 4" id="KW-0808">Transferase</keyword>
<dbReference type="Proteomes" id="UP000295444">
    <property type="component" value="Unassembled WGS sequence"/>
</dbReference>
<dbReference type="Pfam" id="PF13649">
    <property type="entry name" value="Methyltransf_25"/>
    <property type="match status" value="1"/>
</dbReference>
<dbReference type="OrthoDB" id="1853779at2"/>
<keyword evidence="1 4" id="KW-0489">Methyltransferase</keyword>
<evidence type="ECO:0000256" key="1">
    <source>
        <dbReference type="ARBA" id="ARBA00022603"/>
    </source>
</evidence>
<evidence type="ECO:0000256" key="2">
    <source>
        <dbReference type="ARBA" id="ARBA00022679"/>
    </source>
</evidence>
<feature type="domain" description="Methyltransferase" evidence="3">
    <location>
        <begin position="65"/>
        <end position="159"/>
    </location>
</feature>
<proteinExistence type="predicted"/>
<accession>A0A4R6S5M3</accession>
<dbReference type="AlphaFoldDB" id="A0A4R6S5M3"/>
<reference evidence="4 5" key="1">
    <citation type="submission" date="2019-03" db="EMBL/GenBank/DDBJ databases">
        <title>Genomic Encyclopedia of Type Strains, Phase IV (KMG-IV): sequencing the most valuable type-strain genomes for metagenomic binning, comparative biology and taxonomic classification.</title>
        <authorList>
            <person name="Goeker M."/>
        </authorList>
    </citation>
    <scope>NUCLEOTIDE SEQUENCE [LARGE SCALE GENOMIC DNA]</scope>
    <source>
        <strain evidence="4 5">DSM 45361</strain>
    </source>
</reference>
<evidence type="ECO:0000259" key="3">
    <source>
        <dbReference type="Pfam" id="PF13649"/>
    </source>
</evidence>
<name>A0A4R6S5M3_LABRH</name>
<gene>
    <name evidence="4" type="ORF">EV186_106429</name>
</gene>
<evidence type="ECO:0000313" key="5">
    <source>
        <dbReference type="Proteomes" id="UP000295444"/>
    </source>
</evidence>
<dbReference type="GO" id="GO:0032259">
    <property type="term" value="P:methylation"/>
    <property type="evidence" value="ECO:0007669"/>
    <property type="project" value="UniProtKB-KW"/>
</dbReference>
<dbReference type="GO" id="GO:0008168">
    <property type="term" value="F:methyltransferase activity"/>
    <property type="evidence" value="ECO:0007669"/>
    <property type="project" value="UniProtKB-KW"/>
</dbReference>
<protein>
    <submittedName>
        <fullName evidence="4">Methyltransferase family protein</fullName>
    </submittedName>
</protein>
<dbReference type="PANTHER" id="PTHR43861:SF1">
    <property type="entry name" value="TRANS-ACONITATE 2-METHYLTRANSFERASE"/>
    <property type="match status" value="1"/>
</dbReference>
<dbReference type="CDD" id="cd02440">
    <property type="entry name" value="AdoMet_MTases"/>
    <property type="match status" value="1"/>
</dbReference>
<dbReference type="InterPro" id="IPR029063">
    <property type="entry name" value="SAM-dependent_MTases_sf"/>
</dbReference>
<dbReference type="InterPro" id="IPR041698">
    <property type="entry name" value="Methyltransf_25"/>
</dbReference>
<dbReference type="RefSeq" id="WP_133853005.1">
    <property type="nucleotide sequence ID" value="NZ_SNXZ01000006.1"/>
</dbReference>
<dbReference type="PANTHER" id="PTHR43861">
    <property type="entry name" value="TRANS-ACONITATE 2-METHYLTRANSFERASE-RELATED"/>
    <property type="match status" value="1"/>
</dbReference>
<evidence type="ECO:0000313" key="4">
    <source>
        <dbReference type="EMBL" id="TDP94035.1"/>
    </source>
</evidence>
<sequence length="244" mass="27220">MSFEQTRRDWARLGASDPLWAVYVAPGTRNNNWDVEAFLELGRADVAKALAWLDSLDLPTRWASVLDFGCGAGRLSQALAAHADAVTGVDVAPAMLDTARALDRTGGRCTSVLNERPDLSRFADDTFELVYTELVLQHLPRPLIERYLAEFLRVLRPGGVAVFQCTTRPLNTAKGLVWRVMPFPVIRLLQRVVLRYPAPMRMTAVSPSRVRAVVEAHGGRVIDSRAEDVPSTHWRSATYVVRKR</sequence>
<dbReference type="EMBL" id="SNXZ01000006">
    <property type="protein sequence ID" value="TDP94035.1"/>
    <property type="molecule type" value="Genomic_DNA"/>
</dbReference>
<comment type="caution">
    <text evidence="4">The sequence shown here is derived from an EMBL/GenBank/DDBJ whole genome shotgun (WGS) entry which is preliminary data.</text>
</comment>
<organism evidence="4 5">
    <name type="scientific">Labedaea rhizosphaerae</name>
    <dbReference type="NCBI Taxonomy" id="598644"/>
    <lineage>
        <taxon>Bacteria</taxon>
        <taxon>Bacillati</taxon>
        <taxon>Actinomycetota</taxon>
        <taxon>Actinomycetes</taxon>
        <taxon>Pseudonocardiales</taxon>
        <taxon>Pseudonocardiaceae</taxon>
        <taxon>Labedaea</taxon>
    </lineage>
</organism>
<keyword evidence="5" id="KW-1185">Reference proteome</keyword>